<feature type="domain" description="Carbohydrate-binding module family 96" evidence="4">
    <location>
        <begin position="109"/>
        <end position="192"/>
    </location>
</feature>
<dbReference type="Pfam" id="PF24517">
    <property type="entry name" value="CBM96"/>
    <property type="match status" value="1"/>
</dbReference>
<protein>
    <recommendedName>
        <fullName evidence="4">Carbohydrate-binding module family 96 domain-containing protein</fullName>
    </recommendedName>
</protein>
<organism evidence="5">
    <name type="scientific">Pithovirus LCPAC101</name>
    <dbReference type="NCBI Taxonomy" id="2506586"/>
    <lineage>
        <taxon>Viruses</taxon>
        <taxon>Pithoviruses</taxon>
    </lineage>
</organism>
<comment type="subcellular location">
    <subcellularLocation>
        <location evidence="1">Secreted</location>
    </subcellularLocation>
</comment>
<evidence type="ECO:0000256" key="3">
    <source>
        <dbReference type="ARBA" id="ARBA00022729"/>
    </source>
</evidence>
<dbReference type="InterPro" id="IPR029058">
    <property type="entry name" value="AB_hydrolase_fold"/>
</dbReference>
<keyword evidence="3" id="KW-0732">Signal</keyword>
<dbReference type="SUPFAM" id="SSF53474">
    <property type="entry name" value="alpha/beta-Hydrolases"/>
    <property type="match status" value="1"/>
</dbReference>
<reference evidence="5" key="1">
    <citation type="journal article" date="2019" name="MBio">
        <title>Virus Genomes from Deep Sea Sediments Expand the Ocean Megavirome and Support Independent Origins of Viral Gigantism.</title>
        <authorList>
            <person name="Backstrom D."/>
            <person name="Yutin N."/>
            <person name="Jorgensen S.L."/>
            <person name="Dharamshi J."/>
            <person name="Homa F."/>
            <person name="Zaremba-Niedwiedzka K."/>
            <person name="Spang A."/>
            <person name="Wolf Y.I."/>
            <person name="Koonin E.V."/>
            <person name="Ettema T.J."/>
        </authorList>
    </citation>
    <scope>NUCLEOTIDE SEQUENCE</scope>
</reference>
<evidence type="ECO:0000256" key="2">
    <source>
        <dbReference type="ARBA" id="ARBA00022525"/>
    </source>
</evidence>
<name>A0A481Z290_9VIRU</name>
<dbReference type="EMBL" id="MK500442">
    <property type="protein sequence ID" value="QBK89826.1"/>
    <property type="molecule type" value="Genomic_DNA"/>
</dbReference>
<accession>A0A481Z290</accession>
<keyword evidence="2" id="KW-0964">Secreted</keyword>
<proteinExistence type="predicted"/>
<gene>
    <name evidence="5" type="ORF">LCPAC101_01090</name>
</gene>
<sequence>MVFCFCAVLALVNAVHGPLEDDYAVDRDSYVSKLFRNQNFGSANYTYVGKGSNGDKLVTLVDFTDAVTPPPCTLPPGQEKFDPCYRVGINGIDTLPRVTVTFTVTNVVITGNGDLTLKIYPVSQFGEYTVTWKNVGSATGEVTDLVYVSSSQTSVTFDVTDAINEGHRSFAVALKGGTTGSEVEFASREQGSGSGATLTVYGAAADIVPPNTGAVDKFTVIDGISISWTDAPYLGSGSEYVLCSHLHGAHANKFLFRNLHQHVQHKCRSVAMDLPGAGSSEDVFTDGVTKVRFTESAEIYKKFLLHVLSTDSNIIGVANNGNDFGGAIARRSELDLHQQIDFVAIFDISSVMAGPVMCAPSREGTGCSKYGALGAPGSWMYQTFHENVSVNGNPPSGDYILQAPGSWGFNSGAFFDNHVKFFNFTNPFDPKNYQFPWVAGDYMTSSPVLIALPFPGSSCVIDTLTFDGQTDELMDSIYFRNQFLAGTRPYGQKYIEEFPRTLCHAGVPSNARSAPFCDVVAETIAAYLPGGVLENIPKYYSTFGQDLVSNPAPEDVTYSEGAYPNFYSEKISEATGHYYCEDGRGCESTGIHISDVL</sequence>
<evidence type="ECO:0000313" key="5">
    <source>
        <dbReference type="EMBL" id="QBK89826.1"/>
    </source>
</evidence>
<evidence type="ECO:0000259" key="4">
    <source>
        <dbReference type="Pfam" id="PF24517"/>
    </source>
</evidence>
<dbReference type="InterPro" id="IPR055372">
    <property type="entry name" value="CBM96"/>
</dbReference>
<evidence type="ECO:0000256" key="1">
    <source>
        <dbReference type="ARBA" id="ARBA00004613"/>
    </source>
</evidence>
<dbReference type="GO" id="GO:0005576">
    <property type="term" value="C:extracellular region"/>
    <property type="evidence" value="ECO:0007669"/>
    <property type="project" value="UniProtKB-SubCell"/>
</dbReference>
<dbReference type="Gene3D" id="3.40.50.1820">
    <property type="entry name" value="alpha/beta hydrolase"/>
    <property type="match status" value="1"/>
</dbReference>